<evidence type="ECO:0000256" key="3">
    <source>
        <dbReference type="ARBA" id="ARBA00023012"/>
    </source>
</evidence>
<dbReference type="InterPro" id="IPR001610">
    <property type="entry name" value="PAC"/>
</dbReference>
<evidence type="ECO:0000313" key="8">
    <source>
        <dbReference type="EMBL" id="PXX51017.1"/>
    </source>
</evidence>
<comment type="caution">
    <text evidence="8">The sequence shown here is derived from an EMBL/GenBank/DDBJ whole genome shotgun (WGS) entry which is preliminary data.</text>
</comment>
<dbReference type="InterPro" id="IPR035965">
    <property type="entry name" value="PAS-like_dom_sf"/>
</dbReference>
<dbReference type="Gene3D" id="1.20.5.1930">
    <property type="match status" value="1"/>
</dbReference>
<dbReference type="Pfam" id="PF08447">
    <property type="entry name" value="PAS_3"/>
    <property type="match status" value="1"/>
</dbReference>
<name>A0A318JQT7_9NEIS</name>
<dbReference type="Pfam" id="PF02518">
    <property type="entry name" value="HATPase_c"/>
    <property type="match status" value="1"/>
</dbReference>
<dbReference type="GO" id="GO:0016020">
    <property type="term" value="C:membrane"/>
    <property type="evidence" value="ECO:0007669"/>
    <property type="project" value="InterPro"/>
</dbReference>
<dbReference type="InterPro" id="IPR000700">
    <property type="entry name" value="PAS-assoc_C"/>
</dbReference>
<dbReference type="InterPro" id="IPR013655">
    <property type="entry name" value="PAS_fold_3"/>
</dbReference>
<dbReference type="Pfam" id="PF13426">
    <property type="entry name" value="PAS_9"/>
    <property type="match status" value="1"/>
</dbReference>
<keyword evidence="2 8" id="KW-0418">Kinase</keyword>
<dbReference type="PROSITE" id="PS50109">
    <property type="entry name" value="HIS_KIN"/>
    <property type="match status" value="1"/>
</dbReference>
<dbReference type="InterPro" id="IPR011712">
    <property type="entry name" value="Sig_transdc_His_kin_sub3_dim/P"/>
</dbReference>
<dbReference type="SUPFAM" id="SSF55785">
    <property type="entry name" value="PYP-like sensor domain (PAS domain)"/>
    <property type="match status" value="2"/>
</dbReference>
<dbReference type="InterPro" id="IPR000014">
    <property type="entry name" value="PAS"/>
</dbReference>
<keyword evidence="4" id="KW-0732">Signal</keyword>
<reference evidence="8 9" key="1">
    <citation type="submission" date="2018-05" db="EMBL/GenBank/DDBJ databases">
        <title>Genomic Encyclopedia of Type Strains, Phase IV (KMG-IV): sequencing the most valuable type-strain genomes for metagenomic binning, comparative biology and taxonomic classification.</title>
        <authorList>
            <person name="Goeker M."/>
        </authorList>
    </citation>
    <scope>NUCLEOTIDE SEQUENCE [LARGE SCALE GENOMIC DNA]</scope>
    <source>
        <strain evidence="8 9">DSM 25134</strain>
    </source>
</reference>
<dbReference type="InterPro" id="IPR003594">
    <property type="entry name" value="HATPase_dom"/>
</dbReference>
<dbReference type="SUPFAM" id="SSF55874">
    <property type="entry name" value="ATPase domain of HSP90 chaperone/DNA topoisomerase II/histidine kinase"/>
    <property type="match status" value="1"/>
</dbReference>
<proteinExistence type="predicted"/>
<feature type="domain" description="PAC" evidence="7">
    <location>
        <begin position="527"/>
        <end position="578"/>
    </location>
</feature>
<feature type="domain" description="Histidine kinase" evidence="5">
    <location>
        <begin position="600"/>
        <end position="795"/>
    </location>
</feature>
<dbReference type="Gene3D" id="3.30.565.10">
    <property type="entry name" value="Histidine kinase-like ATPase, C-terminal domain"/>
    <property type="match status" value="1"/>
</dbReference>
<feature type="domain" description="PAS" evidence="6">
    <location>
        <begin position="447"/>
        <end position="524"/>
    </location>
</feature>
<evidence type="ECO:0000259" key="5">
    <source>
        <dbReference type="PROSITE" id="PS50109"/>
    </source>
</evidence>
<feature type="chain" id="PRO_5016234174" evidence="4">
    <location>
        <begin position="29"/>
        <end position="800"/>
    </location>
</feature>
<dbReference type="SMART" id="SM00062">
    <property type="entry name" value="PBPb"/>
    <property type="match status" value="1"/>
</dbReference>
<dbReference type="SMART" id="SM00091">
    <property type="entry name" value="PAS"/>
    <property type="match status" value="2"/>
</dbReference>
<dbReference type="Gene3D" id="3.40.190.10">
    <property type="entry name" value="Periplasmic binding protein-like II"/>
    <property type="match status" value="2"/>
</dbReference>
<keyword evidence="9" id="KW-1185">Reference proteome</keyword>
<dbReference type="CDD" id="cd01007">
    <property type="entry name" value="PBP2_BvgS_HisK_like"/>
    <property type="match status" value="1"/>
</dbReference>
<evidence type="ECO:0000256" key="2">
    <source>
        <dbReference type="ARBA" id="ARBA00022777"/>
    </source>
</evidence>
<dbReference type="InterPro" id="IPR050482">
    <property type="entry name" value="Sensor_HK_TwoCompSys"/>
</dbReference>
<dbReference type="PROSITE" id="PS50113">
    <property type="entry name" value="PAC"/>
    <property type="match status" value="2"/>
</dbReference>
<evidence type="ECO:0000259" key="7">
    <source>
        <dbReference type="PROSITE" id="PS50113"/>
    </source>
</evidence>
<dbReference type="PANTHER" id="PTHR24421:SF59">
    <property type="entry name" value="OXYGEN SENSOR HISTIDINE KINASE NREB"/>
    <property type="match status" value="1"/>
</dbReference>
<organism evidence="8 9">
    <name type="scientific">Aquitalea magnusonii</name>
    <dbReference type="NCBI Taxonomy" id="332411"/>
    <lineage>
        <taxon>Bacteria</taxon>
        <taxon>Pseudomonadati</taxon>
        <taxon>Pseudomonadota</taxon>
        <taxon>Betaproteobacteria</taxon>
        <taxon>Neisseriales</taxon>
        <taxon>Chromobacteriaceae</taxon>
        <taxon>Aquitalea</taxon>
    </lineage>
</organism>
<dbReference type="PROSITE" id="PS50112">
    <property type="entry name" value="PAS"/>
    <property type="match status" value="1"/>
</dbReference>
<evidence type="ECO:0000313" key="9">
    <source>
        <dbReference type="Proteomes" id="UP000248395"/>
    </source>
</evidence>
<dbReference type="RefSeq" id="WP_204377517.1">
    <property type="nucleotide sequence ID" value="NZ_LNQU01000099.1"/>
</dbReference>
<feature type="domain" description="PAC" evidence="7">
    <location>
        <begin position="396"/>
        <end position="446"/>
    </location>
</feature>
<dbReference type="GO" id="GO:0046983">
    <property type="term" value="F:protein dimerization activity"/>
    <property type="evidence" value="ECO:0007669"/>
    <property type="project" value="InterPro"/>
</dbReference>
<dbReference type="CDD" id="cd00130">
    <property type="entry name" value="PAS"/>
    <property type="match status" value="2"/>
</dbReference>
<dbReference type="SMART" id="SM00387">
    <property type="entry name" value="HATPase_c"/>
    <property type="match status" value="1"/>
</dbReference>
<dbReference type="CDD" id="cd16917">
    <property type="entry name" value="HATPase_UhpB-NarQ-NarX-like"/>
    <property type="match status" value="1"/>
</dbReference>
<feature type="signal peptide" evidence="4">
    <location>
        <begin position="1"/>
        <end position="28"/>
    </location>
</feature>
<dbReference type="InterPro" id="IPR005467">
    <property type="entry name" value="His_kinase_dom"/>
</dbReference>
<dbReference type="Gene3D" id="3.30.450.20">
    <property type="entry name" value="PAS domain"/>
    <property type="match status" value="2"/>
</dbReference>
<accession>A0A318JQT7</accession>
<dbReference type="EMBL" id="QJKC01000001">
    <property type="protein sequence ID" value="PXX51017.1"/>
    <property type="molecule type" value="Genomic_DNA"/>
</dbReference>
<dbReference type="AlphaFoldDB" id="A0A318JQT7"/>
<dbReference type="Proteomes" id="UP000248395">
    <property type="component" value="Unassembled WGS sequence"/>
</dbReference>
<protein>
    <submittedName>
        <fullName evidence="8">Multi-sensor signal transduction histidine kinase</fullName>
    </submittedName>
</protein>
<evidence type="ECO:0000259" key="6">
    <source>
        <dbReference type="PROSITE" id="PS50112"/>
    </source>
</evidence>
<keyword evidence="3" id="KW-0902">Two-component regulatory system</keyword>
<evidence type="ECO:0000256" key="1">
    <source>
        <dbReference type="ARBA" id="ARBA00022679"/>
    </source>
</evidence>
<dbReference type="SUPFAM" id="SSF53850">
    <property type="entry name" value="Periplasmic binding protein-like II"/>
    <property type="match status" value="1"/>
</dbReference>
<dbReference type="Pfam" id="PF00497">
    <property type="entry name" value="SBP_bac_3"/>
    <property type="match status" value="1"/>
</dbReference>
<evidence type="ECO:0000256" key="4">
    <source>
        <dbReference type="SAM" id="SignalP"/>
    </source>
</evidence>
<sequence>MQPASRLRHLSLTLPALLLSLFCSLAMAAAPAAGNWLAAHRDWRVGVVLQAPYAQINPRNHLLEGADVEVMLLLASKMGVQLSWRTFATQQALDRAVEAGTVDVSPGMLQTPASLHHWLFSQPYLRVPHKIVGFPDGSGNAVDLDRLSLSERLALDGNSDALRFVRRNYPELPRVEVANDRLALQTVQQQYAEYAIVDEAQLATLLKEPEFSRLAVVGDLGYTHLLRIGVRRDWPELPAVLDRQLQDIPGSRMEQLYARWMLPSYPRLIDSLTFWHRLSLALLLSSLLLAVVWNHQRRQRRWAEKRLLAARMELEARDVAEESLRLTQFSIDNSTVGILWVNWDSRIQYANRAAETMLGYPPALLLRLSLPELQPSLDHARWLEMWNQLRSRKAVSSFETHCLKADGQTLPVGVTLSFLKFGRTEYLVVYLNDITERQKARAALEESEARFKGMASNVPGMVFRLERPAAQMPVRLAFVSDASQSMLGYSPLDMISLPAGWLDVVAASDRASYQQAWQQADQHNHDLAWQGRMLHQDGQLRWVDIKATVRCFDDGHVVWDGIVWDISENKHNELQLAESRGLLRSLSAHLESVREEEKARIAREVHDELGQILTVLRLETSMCELSFGQSDSKLAERLQAMKKLIEQTFQIVRDVATALRPPVLDAGIGSAIEWQARRFEKRSGIPCLVSVPDTPIPLSDARAIGVFRILQEALTNVLRHAEASTVSVGLTCQQGMITLSIADDGKGFDPHAHRQLRSFGLVGIRERVLLLGGVLDIDSQPEQGCTLTIRLPAEAGKENA</sequence>
<keyword evidence="1" id="KW-0808">Transferase</keyword>
<gene>
    <name evidence="8" type="ORF">DFR38_10174</name>
</gene>
<dbReference type="SMART" id="SM00086">
    <property type="entry name" value="PAC"/>
    <property type="match status" value="2"/>
</dbReference>
<dbReference type="GO" id="GO:0000155">
    <property type="term" value="F:phosphorelay sensor kinase activity"/>
    <property type="evidence" value="ECO:0007669"/>
    <property type="project" value="InterPro"/>
</dbReference>
<dbReference type="InterPro" id="IPR036890">
    <property type="entry name" value="HATPase_C_sf"/>
</dbReference>
<dbReference type="PANTHER" id="PTHR24421">
    <property type="entry name" value="NITRATE/NITRITE SENSOR PROTEIN NARX-RELATED"/>
    <property type="match status" value="1"/>
</dbReference>
<dbReference type="NCBIfam" id="TIGR00229">
    <property type="entry name" value="sensory_box"/>
    <property type="match status" value="2"/>
</dbReference>
<dbReference type="Pfam" id="PF07730">
    <property type="entry name" value="HisKA_3"/>
    <property type="match status" value="1"/>
</dbReference>
<dbReference type="InterPro" id="IPR001638">
    <property type="entry name" value="Solute-binding_3/MltF_N"/>
</dbReference>